<organism evidence="4 5">
    <name type="scientific">Litoribaculum gwangyangense</name>
    <dbReference type="NCBI Taxonomy" id="1130722"/>
    <lineage>
        <taxon>Bacteria</taxon>
        <taxon>Pseudomonadati</taxon>
        <taxon>Bacteroidota</taxon>
        <taxon>Flavobacteriia</taxon>
        <taxon>Flavobacteriales</taxon>
        <taxon>Flavobacteriaceae</taxon>
        <taxon>Litoribaculum</taxon>
    </lineage>
</organism>
<dbReference type="PANTHER" id="PTHR10963">
    <property type="entry name" value="GLYCOSYL HYDROLASE-RELATED"/>
    <property type="match status" value="1"/>
</dbReference>
<comment type="caution">
    <text evidence="4">The sequence shown here is derived from an EMBL/GenBank/DDBJ whole genome shotgun (WGS) entry which is preliminary data.</text>
</comment>
<feature type="domain" description="GH16" evidence="3">
    <location>
        <begin position="186"/>
        <end position="433"/>
    </location>
</feature>
<dbReference type="InterPro" id="IPR050546">
    <property type="entry name" value="Glycosyl_Hydrlase_16"/>
</dbReference>
<reference evidence="5" key="1">
    <citation type="journal article" date="2019" name="Int. J. Syst. Evol. Microbiol.">
        <title>The Global Catalogue of Microorganisms (GCM) 10K type strain sequencing project: providing services to taxonomists for standard genome sequencing and annotation.</title>
        <authorList>
            <consortium name="The Broad Institute Genomics Platform"/>
            <consortium name="The Broad Institute Genome Sequencing Center for Infectious Disease"/>
            <person name="Wu L."/>
            <person name="Ma J."/>
        </authorList>
    </citation>
    <scope>NUCLEOTIDE SEQUENCE [LARGE SCALE GENOMIC DNA]</scope>
    <source>
        <strain evidence="5">JCM 18325</strain>
    </source>
</reference>
<comment type="similarity">
    <text evidence="1">Belongs to the glycosyl hydrolase 16 family.</text>
</comment>
<dbReference type="InterPro" id="IPR026444">
    <property type="entry name" value="Secre_tail"/>
</dbReference>
<accession>A0ABP9CKQ2</accession>
<dbReference type="PANTHER" id="PTHR10963:SF55">
    <property type="entry name" value="GLYCOSIDE HYDROLASE FAMILY 16 PROTEIN"/>
    <property type="match status" value="1"/>
</dbReference>
<dbReference type="Pfam" id="PF18962">
    <property type="entry name" value="Por_Secre_tail"/>
    <property type="match status" value="1"/>
</dbReference>
<dbReference type="EMBL" id="BAABJW010000002">
    <property type="protein sequence ID" value="GAA4809690.1"/>
    <property type="molecule type" value="Genomic_DNA"/>
</dbReference>
<dbReference type="Gene3D" id="2.60.120.200">
    <property type="match status" value="1"/>
</dbReference>
<evidence type="ECO:0000259" key="3">
    <source>
        <dbReference type="PROSITE" id="PS51762"/>
    </source>
</evidence>
<dbReference type="CDD" id="cd08023">
    <property type="entry name" value="GH16_laminarinase_like"/>
    <property type="match status" value="1"/>
</dbReference>
<dbReference type="SUPFAM" id="SSF49899">
    <property type="entry name" value="Concanavalin A-like lectins/glucanases"/>
    <property type="match status" value="1"/>
</dbReference>
<evidence type="ECO:0000313" key="4">
    <source>
        <dbReference type="EMBL" id="GAA4809690.1"/>
    </source>
</evidence>
<evidence type="ECO:0000256" key="2">
    <source>
        <dbReference type="ARBA" id="ARBA00022729"/>
    </source>
</evidence>
<dbReference type="Pfam" id="PF00722">
    <property type="entry name" value="Glyco_hydro_16"/>
    <property type="match status" value="1"/>
</dbReference>
<protein>
    <recommendedName>
        <fullName evidence="3">GH16 domain-containing protein</fullName>
    </recommendedName>
</protein>
<dbReference type="PROSITE" id="PS51762">
    <property type="entry name" value="GH16_2"/>
    <property type="match status" value="1"/>
</dbReference>
<dbReference type="InterPro" id="IPR013320">
    <property type="entry name" value="ConA-like_dom_sf"/>
</dbReference>
<dbReference type="NCBIfam" id="TIGR04183">
    <property type="entry name" value="Por_Secre_tail"/>
    <property type="match status" value="1"/>
</dbReference>
<proteinExistence type="inferred from homology"/>
<name>A0ABP9CKQ2_9FLAO</name>
<evidence type="ECO:0000256" key="1">
    <source>
        <dbReference type="ARBA" id="ARBA00006865"/>
    </source>
</evidence>
<gene>
    <name evidence="4" type="ORF">GCM10023330_15780</name>
</gene>
<dbReference type="Proteomes" id="UP001501433">
    <property type="component" value="Unassembled WGS sequence"/>
</dbReference>
<sequence length="513" mass="56937">MCYAQQLPIDFSSSSDNFRVFSRSSFSFSTDPTDANNPVGQFINDGSVEYQGFYIDLVQPIDLAYRNTLTLSFYSSDANAHNVILKLEQGTNPTVEVQQDLPSSSGNNWVSLTFDFGANAGVGSGTYNRLTAFIDGGLLVSGTYLIDDIDYGATWTEPNAIDVVYTDLVWEDNFDSGSTPVAINSTNWFHQTYAPRVNNDLGGYTWFNDELQHYTDRMDNSYLQNGELNIILKREDYTPSAQPGAASLQFTSARLNSKFSFTYGRVDVRAKLPARATSWPAIWTLGTNIAEVGGYWYQSGVTNTPWPACGEIDIMEHGLHADNTTSSAIHVPGRFGGNPFTKTFGLTDVVNDYHLYSVNWSPNKIVFLVDDTPYYSVTKTQMESNGGSWVFDLDQYLLLNVAVGGFAGTPDLNDFNDSSMVIDYVRVYQNTTLTVEDISETNFKIYPNPARIQLFIKSNVEISAVALYDIFGKQVIKESGDVKTLNVEGLNSGIYLLNIYADNAKIVKKVVID</sequence>
<evidence type="ECO:0000313" key="5">
    <source>
        <dbReference type="Proteomes" id="UP001501433"/>
    </source>
</evidence>
<keyword evidence="5" id="KW-1185">Reference proteome</keyword>
<dbReference type="InterPro" id="IPR000757">
    <property type="entry name" value="Beta-glucanase-like"/>
</dbReference>
<keyword evidence="2" id="KW-0732">Signal</keyword>